<dbReference type="PANTHER" id="PTHR12320:SF1">
    <property type="entry name" value="PROTEIN PHOSPHATASE PTC7 HOMOLOG"/>
    <property type="match status" value="1"/>
</dbReference>
<dbReference type="GO" id="GO:0005739">
    <property type="term" value="C:mitochondrion"/>
    <property type="evidence" value="ECO:0007669"/>
    <property type="project" value="TreeGrafter"/>
</dbReference>
<dbReference type="Pfam" id="PF13672">
    <property type="entry name" value="PP2C_2"/>
    <property type="match status" value="1"/>
</dbReference>
<accession>A0A0N5AHL9</accession>
<keyword evidence="3 4" id="KW-0904">Protein phosphatase</keyword>
<proteinExistence type="inferred from homology"/>
<dbReference type="GO" id="GO:0004722">
    <property type="term" value="F:protein serine/threonine phosphatase activity"/>
    <property type="evidence" value="ECO:0007669"/>
    <property type="project" value="UniProtKB-EC"/>
</dbReference>
<dbReference type="InterPro" id="IPR036457">
    <property type="entry name" value="PPM-type-like_dom_sf"/>
</dbReference>
<evidence type="ECO:0000256" key="2">
    <source>
        <dbReference type="ARBA" id="ARBA00006702"/>
    </source>
</evidence>
<evidence type="ECO:0000256" key="1">
    <source>
        <dbReference type="ARBA" id="ARBA00001946"/>
    </source>
</evidence>
<keyword evidence="4" id="KW-0378">Hydrolase</keyword>
<comment type="cofactor">
    <cofactor evidence="1 4">
        <name>Mg(2+)</name>
        <dbReference type="ChEBI" id="CHEBI:18420"/>
    </cofactor>
</comment>
<dbReference type="WBParaSite" id="SMUV_0000387601-mRNA-1">
    <property type="protein sequence ID" value="SMUV_0000387601-mRNA-1"/>
    <property type="gene ID" value="SMUV_0000387601"/>
</dbReference>
<organism evidence="6 7">
    <name type="scientific">Syphacia muris</name>
    <dbReference type="NCBI Taxonomy" id="451379"/>
    <lineage>
        <taxon>Eukaryota</taxon>
        <taxon>Metazoa</taxon>
        <taxon>Ecdysozoa</taxon>
        <taxon>Nematoda</taxon>
        <taxon>Chromadorea</taxon>
        <taxon>Rhabditida</taxon>
        <taxon>Spirurina</taxon>
        <taxon>Oxyuridomorpha</taxon>
        <taxon>Oxyuroidea</taxon>
        <taxon>Oxyuridae</taxon>
        <taxon>Syphacia</taxon>
    </lineage>
</organism>
<dbReference type="GO" id="GO:0046872">
    <property type="term" value="F:metal ion binding"/>
    <property type="evidence" value="ECO:0007669"/>
    <property type="project" value="UniProtKB-UniRule"/>
</dbReference>
<comment type="catalytic activity">
    <reaction evidence="4">
        <text>O-phospho-L-seryl-[protein] + H2O = L-seryl-[protein] + phosphate</text>
        <dbReference type="Rhea" id="RHEA:20629"/>
        <dbReference type="Rhea" id="RHEA-COMP:9863"/>
        <dbReference type="Rhea" id="RHEA-COMP:11604"/>
        <dbReference type="ChEBI" id="CHEBI:15377"/>
        <dbReference type="ChEBI" id="CHEBI:29999"/>
        <dbReference type="ChEBI" id="CHEBI:43474"/>
        <dbReference type="ChEBI" id="CHEBI:83421"/>
        <dbReference type="EC" id="3.1.3.16"/>
    </reaction>
</comment>
<evidence type="ECO:0000256" key="3">
    <source>
        <dbReference type="ARBA" id="ARBA00022912"/>
    </source>
</evidence>
<keyword evidence="4" id="KW-0479">Metal-binding</keyword>
<dbReference type="SMART" id="SM00332">
    <property type="entry name" value="PP2Cc"/>
    <property type="match status" value="1"/>
</dbReference>
<protein>
    <recommendedName>
        <fullName evidence="4">Protein phosphatase</fullName>
        <ecNumber evidence="4">3.1.3.16</ecNumber>
    </recommendedName>
</protein>
<evidence type="ECO:0000313" key="6">
    <source>
        <dbReference type="Proteomes" id="UP000046393"/>
    </source>
</evidence>
<dbReference type="CDD" id="cd00143">
    <property type="entry name" value="PP2Cc"/>
    <property type="match status" value="1"/>
</dbReference>
<dbReference type="SMART" id="SM00331">
    <property type="entry name" value="PP2C_SIG"/>
    <property type="match status" value="1"/>
</dbReference>
<keyword evidence="6" id="KW-1185">Reference proteome</keyword>
<evidence type="ECO:0000259" key="5">
    <source>
        <dbReference type="PROSITE" id="PS51746"/>
    </source>
</evidence>
<evidence type="ECO:0000313" key="7">
    <source>
        <dbReference type="WBParaSite" id="SMUV_0000387601-mRNA-1"/>
    </source>
</evidence>
<keyword evidence="4" id="KW-0464">Manganese</keyword>
<dbReference type="AlphaFoldDB" id="A0A0N5AHL9"/>
<dbReference type="PANTHER" id="PTHR12320">
    <property type="entry name" value="PROTEIN PHOSPHATASE 2C"/>
    <property type="match status" value="1"/>
</dbReference>
<dbReference type="PROSITE" id="PS51746">
    <property type="entry name" value="PPM_2"/>
    <property type="match status" value="1"/>
</dbReference>
<keyword evidence="4" id="KW-0460">Magnesium</keyword>
<comment type="similarity">
    <text evidence="2 4">Belongs to the PP2C family.</text>
</comment>
<dbReference type="Proteomes" id="UP000046393">
    <property type="component" value="Unplaced"/>
</dbReference>
<reference evidence="7" key="1">
    <citation type="submission" date="2017-02" db="UniProtKB">
        <authorList>
            <consortium name="WormBaseParasite"/>
        </authorList>
    </citation>
    <scope>IDENTIFICATION</scope>
</reference>
<comment type="catalytic activity">
    <reaction evidence="4">
        <text>O-phospho-L-threonyl-[protein] + H2O = L-threonyl-[protein] + phosphate</text>
        <dbReference type="Rhea" id="RHEA:47004"/>
        <dbReference type="Rhea" id="RHEA-COMP:11060"/>
        <dbReference type="Rhea" id="RHEA-COMP:11605"/>
        <dbReference type="ChEBI" id="CHEBI:15377"/>
        <dbReference type="ChEBI" id="CHEBI:30013"/>
        <dbReference type="ChEBI" id="CHEBI:43474"/>
        <dbReference type="ChEBI" id="CHEBI:61977"/>
        <dbReference type="EC" id="3.1.3.16"/>
    </reaction>
</comment>
<sequence>MIRGRLLLNYGRLAFRAVISAGVVEHSANFSNDRQPNLIYAQKRFAEVGNNNRIDTERVHASCCGFPKNMMNGPSTVLDQGVFGDDACFIAKYKNTHIVGVADGVGGWRKYGVDPSEFSSRLMRICFELVKSGNFEPERPDRLLALAFETLSKPPRPVGSSTACVLVVHQGTLYTANLGDSGFLVIRDGDIVFRSREQQHYFNAPFQLSLPPADTMSSGFIGDSPEKAEVNSLEIRRGDIIVLATDGLWDNVPEHIIVEQLSHIKAENIQGACNALALTARRLAFDARHLSPFAVKASRYGIETSGGKPDDITLVLLMIA</sequence>
<name>A0A0N5AHL9_9BILA</name>
<comment type="cofactor">
    <cofactor evidence="4">
        <name>Mn(2+)</name>
        <dbReference type="ChEBI" id="CHEBI:29035"/>
    </cofactor>
</comment>
<dbReference type="InterPro" id="IPR039123">
    <property type="entry name" value="PPTC7"/>
</dbReference>
<dbReference type="InterPro" id="IPR001932">
    <property type="entry name" value="PPM-type_phosphatase-like_dom"/>
</dbReference>
<feature type="domain" description="PPM-type phosphatase" evidence="5">
    <location>
        <begin position="71"/>
        <end position="319"/>
    </location>
</feature>
<dbReference type="EC" id="3.1.3.16" evidence="4"/>
<dbReference type="SUPFAM" id="SSF81606">
    <property type="entry name" value="PP2C-like"/>
    <property type="match status" value="1"/>
</dbReference>
<dbReference type="Gene3D" id="3.60.40.10">
    <property type="entry name" value="PPM-type phosphatase domain"/>
    <property type="match status" value="1"/>
</dbReference>
<evidence type="ECO:0000256" key="4">
    <source>
        <dbReference type="RuleBase" id="RU366020"/>
    </source>
</evidence>
<dbReference type="STRING" id="451379.A0A0N5AHL9"/>